<dbReference type="AlphaFoldDB" id="A0A553UGP9"/>
<evidence type="ECO:0000313" key="3">
    <source>
        <dbReference type="Proteomes" id="UP000316092"/>
    </source>
</evidence>
<organism evidence="2 3">
    <name type="scientific">Deinococcus detaillensis</name>
    <dbReference type="NCBI Taxonomy" id="2592048"/>
    <lineage>
        <taxon>Bacteria</taxon>
        <taxon>Thermotogati</taxon>
        <taxon>Deinococcota</taxon>
        <taxon>Deinococci</taxon>
        <taxon>Deinococcales</taxon>
        <taxon>Deinococcaceae</taxon>
        <taxon>Deinococcus</taxon>
    </lineage>
</organism>
<feature type="transmembrane region" description="Helical" evidence="1">
    <location>
        <begin position="119"/>
        <end position="136"/>
    </location>
</feature>
<dbReference type="EMBL" id="VKDB01000044">
    <property type="protein sequence ID" value="TSA79382.1"/>
    <property type="molecule type" value="Genomic_DNA"/>
</dbReference>
<feature type="transmembrane region" description="Helical" evidence="1">
    <location>
        <begin position="171"/>
        <end position="191"/>
    </location>
</feature>
<accession>A0A553UGP9</accession>
<keyword evidence="1" id="KW-0472">Membrane</keyword>
<evidence type="ECO:0000256" key="1">
    <source>
        <dbReference type="SAM" id="Phobius"/>
    </source>
</evidence>
<reference evidence="2 3" key="1">
    <citation type="submission" date="2019-07" db="EMBL/GenBank/DDBJ databases">
        <title>Deinococcus detaillus sp. nov., isolated from humus soil in Antarctica.</title>
        <authorList>
            <person name="Zhang K."/>
        </authorList>
    </citation>
    <scope>NUCLEOTIDE SEQUENCE [LARGE SCALE GENOMIC DNA]</scope>
    <source>
        <strain evidence="2 3">H1</strain>
    </source>
</reference>
<feature type="transmembrane region" description="Helical" evidence="1">
    <location>
        <begin position="141"/>
        <end position="159"/>
    </location>
</feature>
<feature type="transmembrane region" description="Helical" evidence="1">
    <location>
        <begin position="57"/>
        <end position="78"/>
    </location>
</feature>
<dbReference type="RefSeq" id="WP_143722187.1">
    <property type="nucleotide sequence ID" value="NZ_VKDB01000044.1"/>
</dbReference>
<keyword evidence="3" id="KW-1185">Reference proteome</keyword>
<sequence length="234" mass="26167">MPRHNSDIHLLQLTGEEKRSIEDKRWIYIWTSLVPLCGMSAAYAAQIHLRQAVQDPYVVYGFPVVASLLMTSALWNLLGGYSDMVGRVAVGLVLLVALAHNVIFVLHPNLPVLPVYVNTSSYWTLATNAGFIFTFLRIRPAVMLVTTLFGAVVALPWLLNPAVFLPFIGPLLRSQAMLLTLLLMMGCLAWYRARFTERATEALMLRELTLTDLFVPTTSMDRGTSSVTQTEQRI</sequence>
<comment type="caution">
    <text evidence="2">The sequence shown here is derived from an EMBL/GenBank/DDBJ whole genome shotgun (WGS) entry which is preliminary data.</text>
</comment>
<evidence type="ECO:0000313" key="2">
    <source>
        <dbReference type="EMBL" id="TSA79382.1"/>
    </source>
</evidence>
<name>A0A553UGP9_9DEIO</name>
<keyword evidence="1" id="KW-0812">Transmembrane</keyword>
<proteinExistence type="predicted"/>
<dbReference type="OrthoDB" id="9839908at2"/>
<dbReference type="Proteomes" id="UP000316092">
    <property type="component" value="Unassembled WGS sequence"/>
</dbReference>
<protein>
    <submittedName>
        <fullName evidence="2">Uncharacterized protein</fullName>
    </submittedName>
</protein>
<gene>
    <name evidence="2" type="ORF">FNU79_18030</name>
</gene>
<feature type="transmembrane region" description="Helical" evidence="1">
    <location>
        <begin position="85"/>
        <end position="107"/>
    </location>
</feature>
<keyword evidence="1" id="KW-1133">Transmembrane helix</keyword>
<feature type="transmembrane region" description="Helical" evidence="1">
    <location>
        <begin position="26"/>
        <end position="45"/>
    </location>
</feature>